<keyword evidence="1" id="KW-0732">Signal</keyword>
<protein>
    <submittedName>
        <fullName evidence="2">Uncharacterized protein</fullName>
    </submittedName>
</protein>
<sequence length="181" mass="20465">MKLLKFVYTLILFTVSSFTFAGYYPAKVNADLNLYTDSEFNKPVILVKAGAWLNTMPMFSATEIRYGTGSIYIAEQDKIKLGDKKSLVLEKGIFDDEEPDTSNSYPDVLIQKDTPIYSKSVLSKTEAEIENMPTLFTLKATDVPCQTFREIVGKSGKTFYKISFNDEPSYILKEDTSIIQQ</sequence>
<reference evidence="2 3" key="1">
    <citation type="submission" date="2020-10" db="EMBL/GenBank/DDBJ databases">
        <title>Genomic diversity and antimicrobial resistance of Haemophilus colonising the airways of young children with cystic fibrosis.</title>
        <authorList>
            <person name="Watts S.C."/>
            <person name="Judd L.M."/>
            <person name="Carzino R."/>
            <person name="Ranganathan S."/>
            <person name="Holt K.E."/>
        </authorList>
    </citation>
    <scope>NUCLEOTIDE SEQUENCE [LARGE SCALE GENOMIC DNA]</scope>
    <source>
        <strain evidence="2 3">M1C137_2</strain>
    </source>
</reference>
<feature type="signal peptide" evidence="1">
    <location>
        <begin position="1"/>
        <end position="21"/>
    </location>
</feature>
<evidence type="ECO:0000313" key="3">
    <source>
        <dbReference type="Proteomes" id="UP000595009"/>
    </source>
</evidence>
<proteinExistence type="predicted"/>
<evidence type="ECO:0000256" key="1">
    <source>
        <dbReference type="SAM" id="SignalP"/>
    </source>
</evidence>
<dbReference type="AlphaFoldDB" id="A0A7M1NXN2"/>
<accession>A0A7M1NXN2</accession>
<dbReference type="EMBL" id="CP063120">
    <property type="protein sequence ID" value="QOR17471.1"/>
    <property type="molecule type" value="Genomic_DNA"/>
</dbReference>
<name>A0A7M1NXN2_HAEPA</name>
<evidence type="ECO:0000313" key="2">
    <source>
        <dbReference type="EMBL" id="QOR17471.1"/>
    </source>
</evidence>
<dbReference type="Proteomes" id="UP000595009">
    <property type="component" value="Chromosome"/>
</dbReference>
<dbReference type="RefSeq" id="WP_197543734.1">
    <property type="nucleotide sequence ID" value="NZ_CP063120.1"/>
</dbReference>
<gene>
    <name evidence="2" type="ORF">INP94_00855</name>
</gene>
<organism evidence="2 3">
    <name type="scientific">Haemophilus parainfluenzae</name>
    <dbReference type="NCBI Taxonomy" id="729"/>
    <lineage>
        <taxon>Bacteria</taxon>
        <taxon>Pseudomonadati</taxon>
        <taxon>Pseudomonadota</taxon>
        <taxon>Gammaproteobacteria</taxon>
        <taxon>Pasteurellales</taxon>
        <taxon>Pasteurellaceae</taxon>
        <taxon>Haemophilus</taxon>
    </lineage>
</organism>
<feature type="chain" id="PRO_5029856286" evidence="1">
    <location>
        <begin position="22"/>
        <end position="181"/>
    </location>
</feature>